<keyword evidence="2" id="KW-0472">Membrane</keyword>
<evidence type="ECO:0000256" key="2">
    <source>
        <dbReference type="SAM" id="Phobius"/>
    </source>
</evidence>
<reference evidence="3" key="1">
    <citation type="submission" date="2024-06" db="EMBL/GenBank/DDBJ databases">
        <authorList>
            <person name="Cheng P."/>
            <person name="A X."/>
        </authorList>
    </citation>
    <scope>NUCLEOTIDE SEQUENCE</scope>
</reference>
<accession>A0AAU7YTH6</accession>
<sequence>MTTLEIVLIVVSVTETALSAYLYRKMKKRLDDERRMYEDKRKEYETLIQALPIQRNLL</sequence>
<feature type="transmembrane region" description="Helical" evidence="2">
    <location>
        <begin position="6"/>
        <end position="23"/>
    </location>
</feature>
<keyword evidence="2" id="KW-1133">Transmembrane helix</keyword>
<keyword evidence="2" id="KW-0812">Transmembrane</keyword>
<organism evidence="3">
    <name type="scientific">Stenotrophomonas phage vB_SmaS_QH3</name>
    <dbReference type="NCBI Taxonomy" id="3229738"/>
    <lineage>
        <taxon>Viruses</taxon>
        <taxon>Duplodnaviria</taxon>
        <taxon>Heunggongvirae</taxon>
        <taxon>Uroviricota</taxon>
        <taxon>Caudoviricetes</taxon>
        <taxon>Jondennisvirinae</taxon>
        <taxon>Septimatrevirus</taxon>
    </lineage>
</organism>
<name>A0AAU7YTH6_9CAUD</name>
<evidence type="ECO:0000256" key="1">
    <source>
        <dbReference type="SAM" id="Coils"/>
    </source>
</evidence>
<proteinExistence type="predicted"/>
<protein>
    <submittedName>
        <fullName evidence="3">Uncharacterized protein</fullName>
    </submittedName>
</protein>
<feature type="coiled-coil region" evidence="1">
    <location>
        <begin position="23"/>
        <end position="50"/>
    </location>
</feature>
<evidence type="ECO:0000313" key="3">
    <source>
        <dbReference type="EMBL" id="XCB08947.1"/>
    </source>
</evidence>
<keyword evidence="1" id="KW-0175">Coiled coil</keyword>
<dbReference type="EMBL" id="PP932004">
    <property type="protein sequence ID" value="XCB08947.1"/>
    <property type="molecule type" value="Genomic_DNA"/>
</dbReference>